<name>A0ABR7TSZ9_9BACT</name>
<protein>
    <submittedName>
        <fullName evidence="1">DUF4844 domain-containing protein</fullName>
    </submittedName>
</protein>
<dbReference type="EMBL" id="JACVFC010000003">
    <property type="protein sequence ID" value="MBC9933165.1"/>
    <property type="molecule type" value="Genomic_DNA"/>
</dbReference>
<sequence>MNTQLSALSTFRERDKFSHTAFRERGLNPSDPLIIEGMEKFFNDLTDQLIAAAQQDAKEKVYKKMLKDALDKIEKDDFDTEEREMICDYFYDLANITGVDFKDQLNKWLYGGFLVNMLKMASFIKGKEKVEEVYAQSCTGCNQSLEVQVMQKQPGIPEGDWLIGQCESCKEYNLLTFGPGAKNIRFIGFHTVESLGRDEYTEEQARTRLEQIKFFR</sequence>
<evidence type="ECO:0000313" key="1">
    <source>
        <dbReference type="EMBL" id="MBC9933165.1"/>
    </source>
</evidence>
<organism evidence="1 2">
    <name type="scientific">Chitinophaga qingshengii</name>
    <dbReference type="NCBI Taxonomy" id="1569794"/>
    <lineage>
        <taxon>Bacteria</taxon>
        <taxon>Pseudomonadati</taxon>
        <taxon>Bacteroidota</taxon>
        <taxon>Chitinophagia</taxon>
        <taxon>Chitinophagales</taxon>
        <taxon>Chitinophagaceae</taxon>
        <taxon>Chitinophaga</taxon>
    </lineage>
</organism>
<dbReference type="Pfam" id="PF16133">
    <property type="entry name" value="DUF4844"/>
    <property type="match status" value="1"/>
</dbReference>
<gene>
    <name evidence="1" type="ORF">ICL07_22440</name>
</gene>
<dbReference type="RefSeq" id="WP_188090288.1">
    <property type="nucleotide sequence ID" value="NZ_JACVFC010000003.1"/>
</dbReference>
<dbReference type="Gene3D" id="1.20.1480.40">
    <property type="entry name" value="Uncharacterised protein PF16133, DUF4844"/>
    <property type="match status" value="1"/>
</dbReference>
<keyword evidence="2" id="KW-1185">Reference proteome</keyword>
<dbReference type="Proteomes" id="UP000659124">
    <property type="component" value="Unassembled WGS sequence"/>
</dbReference>
<accession>A0ABR7TSZ9</accession>
<evidence type="ECO:0000313" key="2">
    <source>
        <dbReference type="Proteomes" id="UP000659124"/>
    </source>
</evidence>
<dbReference type="InterPro" id="IPR032301">
    <property type="entry name" value="DUF4844"/>
</dbReference>
<reference evidence="1 2" key="1">
    <citation type="submission" date="2020-09" db="EMBL/GenBank/DDBJ databases">
        <title>Genome sequences of type strains of Chitinophaga qingshengii and Chitinophaga varians.</title>
        <authorList>
            <person name="Kittiwongwattana C."/>
        </authorList>
    </citation>
    <scope>NUCLEOTIDE SEQUENCE [LARGE SCALE GENOMIC DNA]</scope>
    <source>
        <strain evidence="1 2">JCM 30026</strain>
    </source>
</reference>
<comment type="caution">
    <text evidence="1">The sequence shown here is derived from an EMBL/GenBank/DDBJ whole genome shotgun (WGS) entry which is preliminary data.</text>
</comment>
<dbReference type="InterPro" id="IPR038360">
    <property type="entry name" value="DUF4844_sf"/>
</dbReference>
<proteinExistence type="predicted"/>